<evidence type="ECO:0000313" key="2">
    <source>
        <dbReference type="EMBL" id="AFC23723.1"/>
    </source>
</evidence>
<dbReference type="OrthoDB" id="1495855at2"/>
<proteinExistence type="predicted"/>
<dbReference type="HOGENOM" id="CLU_2883359_0_0_10"/>
<dbReference type="InterPro" id="IPR001584">
    <property type="entry name" value="Integrase_cat-core"/>
</dbReference>
<sequence>MYSIFWLHLTGRLQECLNLSWFHSLEELNEEIQNWFQHYNFNRPHQSLGNISPYDFERTMLDV</sequence>
<accession>H6L2Z6</accession>
<gene>
    <name evidence="2" type="ordered locus">SGRA_0988</name>
</gene>
<organism evidence="2 3">
    <name type="scientific">Saprospira grandis (strain Lewin)</name>
    <dbReference type="NCBI Taxonomy" id="984262"/>
    <lineage>
        <taxon>Bacteria</taxon>
        <taxon>Pseudomonadati</taxon>
        <taxon>Bacteroidota</taxon>
        <taxon>Saprospiria</taxon>
        <taxon>Saprospirales</taxon>
        <taxon>Saprospiraceae</taxon>
        <taxon>Saprospira</taxon>
    </lineage>
</organism>
<protein>
    <submittedName>
        <fullName evidence="2">Integrase catalytic region</fullName>
    </submittedName>
</protein>
<dbReference type="KEGG" id="sgn:SGRA_0988"/>
<evidence type="ECO:0000259" key="1">
    <source>
        <dbReference type="Pfam" id="PF13683"/>
    </source>
</evidence>
<feature type="domain" description="Integrase catalytic" evidence="1">
    <location>
        <begin position="14"/>
        <end position="53"/>
    </location>
</feature>
<dbReference type="InterPro" id="IPR012337">
    <property type="entry name" value="RNaseH-like_sf"/>
</dbReference>
<dbReference type="STRING" id="984262.SGRA_0988"/>
<reference evidence="2 3" key="1">
    <citation type="journal article" date="2012" name="Stand. Genomic Sci.">
        <title>Complete genome sequencing and analysis of Saprospira grandis str. Lewin, a predatory marine bacterium.</title>
        <authorList>
            <person name="Saw J.H."/>
            <person name="Yuryev A."/>
            <person name="Kanbe M."/>
            <person name="Hou S."/>
            <person name="Young A.G."/>
            <person name="Aizawa S."/>
            <person name="Alam M."/>
        </authorList>
    </citation>
    <scope>NUCLEOTIDE SEQUENCE [LARGE SCALE GENOMIC DNA]</scope>
    <source>
        <strain evidence="2 3">Lewin</strain>
    </source>
</reference>
<dbReference type="RefSeq" id="WP_015691372.1">
    <property type="nucleotide sequence ID" value="NC_016940.1"/>
</dbReference>
<dbReference type="eggNOG" id="COG2801">
    <property type="taxonomic scope" value="Bacteria"/>
</dbReference>
<name>H6L2Z6_SAPGL</name>
<dbReference type="AlphaFoldDB" id="H6L2Z6"/>
<evidence type="ECO:0000313" key="3">
    <source>
        <dbReference type="Proteomes" id="UP000007519"/>
    </source>
</evidence>
<dbReference type="Proteomes" id="UP000007519">
    <property type="component" value="Chromosome"/>
</dbReference>
<dbReference type="SUPFAM" id="SSF53098">
    <property type="entry name" value="Ribonuclease H-like"/>
    <property type="match status" value="1"/>
</dbReference>
<dbReference type="EMBL" id="CP002831">
    <property type="protein sequence ID" value="AFC23723.1"/>
    <property type="molecule type" value="Genomic_DNA"/>
</dbReference>
<dbReference type="Pfam" id="PF13683">
    <property type="entry name" value="rve_3"/>
    <property type="match status" value="1"/>
</dbReference>
<dbReference type="GO" id="GO:0015074">
    <property type="term" value="P:DNA integration"/>
    <property type="evidence" value="ECO:0007669"/>
    <property type="project" value="InterPro"/>
</dbReference>
<keyword evidence="3" id="KW-1185">Reference proteome</keyword>